<dbReference type="Proteomes" id="UP000299102">
    <property type="component" value="Unassembled WGS sequence"/>
</dbReference>
<reference evidence="2 3" key="1">
    <citation type="journal article" date="2019" name="Commun. Biol.">
        <title>The bagworm genome reveals a unique fibroin gene that provides high tensile strength.</title>
        <authorList>
            <person name="Kono N."/>
            <person name="Nakamura H."/>
            <person name="Ohtoshi R."/>
            <person name="Tomita M."/>
            <person name="Numata K."/>
            <person name="Arakawa K."/>
        </authorList>
    </citation>
    <scope>NUCLEOTIDE SEQUENCE [LARGE SCALE GENOMIC DNA]</scope>
</reference>
<protein>
    <submittedName>
        <fullName evidence="2">Uncharacterized protein</fullName>
    </submittedName>
</protein>
<sequence>MALSRRRASAILRRQAQSAPDPVHTSAISLSIFEGQTRIEPPERRWSSPLMEIRNLKGVTNASSISLITGDRDAATASRMRERRTGGEGAMVFWFVSSGSSNGLVGYIRCGRKRRHDPHVRRQQTVVTGVPRIGGTAGDSPSASDSTTAGDSDGRVCDGRRSQRIHHGSRVQRQRATTTGASGTGSAARGSHGSLRGTSSAVDVRRTRRGRRPVNGGMAAEKVEKKRPNKYPRWYSNTKIKF</sequence>
<accession>A0A4C1YIB1</accession>
<evidence type="ECO:0000313" key="3">
    <source>
        <dbReference type="Proteomes" id="UP000299102"/>
    </source>
</evidence>
<evidence type="ECO:0000256" key="1">
    <source>
        <dbReference type="SAM" id="MobiDB-lite"/>
    </source>
</evidence>
<proteinExistence type="predicted"/>
<keyword evidence="3" id="KW-1185">Reference proteome</keyword>
<comment type="caution">
    <text evidence="2">The sequence shown here is derived from an EMBL/GenBank/DDBJ whole genome shotgun (WGS) entry which is preliminary data.</text>
</comment>
<evidence type="ECO:0000313" key="2">
    <source>
        <dbReference type="EMBL" id="GBP74800.1"/>
    </source>
</evidence>
<gene>
    <name evidence="2" type="ORF">EVAR_43105_1</name>
</gene>
<name>A0A4C1YIB1_EUMVA</name>
<feature type="region of interest" description="Disordered" evidence="1">
    <location>
        <begin position="115"/>
        <end position="242"/>
    </location>
</feature>
<feature type="compositionally biased region" description="Low complexity" evidence="1">
    <location>
        <begin position="138"/>
        <end position="151"/>
    </location>
</feature>
<feature type="compositionally biased region" description="Basic and acidic residues" evidence="1">
    <location>
        <begin position="152"/>
        <end position="161"/>
    </location>
</feature>
<dbReference type="AlphaFoldDB" id="A0A4C1YIB1"/>
<organism evidence="2 3">
    <name type="scientific">Eumeta variegata</name>
    <name type="common">Bagworm moth</name>
    <name type="synonym">Eumeta japonica</name>
    <dbReference type="NCBI Taxonomy" id="151549"/>
    <lineage>
        <taxon>Eukaryota</taxon>
        <taxon>Metazoa</taxon>
        <taxon>Ecdysozoa</taxon>
        <taxon>Arthropoda</taxon>
        <taxon>Hexapoda</taxon>
        <taxon>Insecta</taxon>
        <taxon>Pterygota</taxon>
        <taxon>Neoptera</taxon>
        <taxon>Endopterygota</taxon>
        <taxon>Lepidoptera</taxon>
        <taxon>Glossata</taxon>
        <taxon>Ditrysia</taxon>
        <taxon>Tineoidea</taxon>
        <taxon>Psychidae</taxon>
        <taxon>Oiketicinae</taxon>
        <taxon>Eumeta</taxon>
    </lineage>
</organism>
<feature type="compositionally biased region" description="Low complexity" evidence="1">
    <location>
        <begin position="175"/>
        <end position="194"/>
    </location>
</feature>
<feature type="compositionally biased region" description="Basic residues" evidence="1">
    <location>
        <begin position="162"/>
        <end position="173"/>
    </location>
</feature>
<dbReference type="EMBL" id="BGZK01001223">
    <property type="protein sequence ID" value="GBP74800.1"/>
    <property type="molecule type" value="Genomic_DNA"/>
</dbReference>